<protein>
    <recommendedName>
        <fullName evidence="6">tRNA1(Val) (adenine(37)-N6)-methyltransferase</fullName>
        <ecNumber evidence="6">2.1.1.223</ecNumber>
    </recommendedName>
    <alternativeName>
        <fullName evidence="6">tRNA m6A37 methyltransferase</fullName>
    </alternativeName>
</protein>
<dbReference type="PANTHER" id="PTHR47739:SF1">
    <property type="entry name" value="TRNA1(VAL) (ADENINE(37)-N6)-METHYLTRANSFERASE"/>
    <property type="match status" value="1"/>
</dbReference>
<comment type="similarity">
    <text evidence="6">Belongs to the methyltransferase superfamily. tRNA (adenine-N(6)-)-methyltransferase family.</text>
</comment>
<evidence type="ECO:0000313" key="8">
    <source>
        <dbReference type="EMBL" id="RUO47287.1"/>
    </source>
</evidence>
<proteinExistence type="inferred from homology"/>
<evidence type="ECO:0000256" key="6">
    <source>
        <dbReference type="HAMAP-Rule" id="MF_01872"/>
    </source>
</evidence>
<dbReference type="EC" id="2.1.1.223" evidence="6"/>
<dbReference type="Gene3D" id="3.40.50.150">
    <property type="entry name" value="Vaccinia Virus protein VP39"/>
    <property type="match status" value="1"/>
</dbReference>
<dbReference type="SUPFAM" id="SSF53335">
    <property type="entry name" value="S-adenosyl-L-methionine-dependent methyltransferases"/>
    <property type="match status" value="1"/>
</dbReference>
<dbReference type="InterPro" id="IPR029063">
    <property type="entry name" value="SAM-dependent_MTases_sf"/>
</dbReference>
<dbReference type="Pfam" id="PF05175">
    <property type="entry name" value="MTS"/>
    <property type="match status" value="1"/>
</dbReference>
<dbReference type="InterPro" id="IPR022882">
    <property type="entry name" value="tRNA_adenine-N6_MeTrfase"/>
</dbReference>
<organism evidence="8 9">
    <name type="scientific">Pseudidiomarina aquimaris</name>
    <dbReference type="NCBI Taxonomy" id="641841"/>
    <lineage>
        <taxon>Bacteria</taxon>
        <taxon>Pseudomonadati</taxon>
        <taxon>Pseudomonadota</taxon>
        <taxon>Gammaproteobacteria</taxon>
        <taxon>Alteromonadales</taxon>
        <taxon>Idiomarinaceae</taxon>
        <taxon>Pseudidiomarina</taxon>
    </lineage>
</organism>
<dbReference type="PANTHER" id="PTHR47739">
    <property type="entry name" value="TRNA1(VAL) (ADENINE(37)-N6)-METHYLTRANSFERASE"/>
    <property type="match status" value="1"/>
</dbReference>
<dbReference type="GO" id="GO:0003676">
    <property type="term" value="F:nucleic acid binding"/>
    <property type="evidence" value="ECO:0007669"/>
    <property type="project" value="InterPro"/>
</dbReference>
<dbReference type="GO" id="GO:0032259">
    <property type="term" value="P:methylation"/>
    <property type="evidence" value="ECO:0007669"/>
    <property type="project" value="UniProtKB-KW"/>
</dbReference>
<feature type="domain" description="Methyltransferase small" evidence="7">
    <location>
        <begin position="23"/>
        <end position="124"/>
    </location>
</feature>
<dbReference type="CDD" id="cd02440">
    <property type="entry name" value="AdoMet_MTases"/>
    <property type="match status" value="1"/>
</dbReference>
<keyword evidence="9" id="KW-1185">Reference proteome</keyword>
<evidence type="ECO:0000256" key="2">
    <source>
        <dbReference type="ARBA" id="ARBA00022603"/>
    </source>
</evidence>
<evidence type="ECO:0000256" key="3">
    <source>
        <dbReference type="ARBA" id="ARBA00022679"/>
    </source>
</evidence>
<evidence type="ECO:0000256" key="5">
    <source>
        <dbReference type="ARBA" id="ARBA00022694"/>
    </source>
</evidence>
<gene>
    <name evidence="8" type="ORF">CWE21_08845</name>
</gene>
<keyword evidence="2 6" id="KW-0489">Methyltransferase</keyword>
<comment type="subcellular location">
    <subcellularLocation>
        <location evidence="6">Cytoplasm</location>
    </subcellularLocation>
</comment>
<evidence type="ECO:0000259" key="7">
    <source>
        <dbReference type="Pfam" id="PF05175"/>
    </source>
</evidence>
<comment type="catalytic activity">
    <reaction evidence="6">
        <text>adenosine(37) in tRNA1(Val) + S-adenosyl-L-methionine = N(6)-methyladenosine(37) in tRNA1(Val) + S-adenosyl-L-homocysteine + H(+)</text>
        <dbReference type="Rhea" id="RHEA:43160"/>
        <dbReference type="Rhea" id="RHEA-COMP:10369"/>
        <dbReference type="Rhea" id="RHEA-COMP:10370"/>
        <dbReference type="ChEBI" id="CHEBI:15378"/>
        <dbReference type="ChEBI" id="CHEBI:57856"/>
        <dbReference type="ChEBI" id="CHEBI:59789"/>
        <dbReference type="ChEBI" id="CHEBI:74411"/>
        <dbReference type="ChEBI" id="CHEBI:74449"/>
        <dbReference type="EC" id="2.1.1.223"/>
    </reaction>
</comment>
<dbReference type="GO" id="GO:0016430">
    <property type="term" value="F:tRNA (adenine-N6)-methyltransferase activity"/>
    <property type="evidence" value="ECO:0007669"/>
    <property type="project" value="UniProtKB-UniRule"/>
</dbReference>
<dbReference type="InterPro" id="IPR050210">
    <property type="entry name" value="tRNA_Adenine-N(6)_MTase"/>
</dbReference>
<name>A0A432XFF6_9GAMM</name>
<keyword evidence="1 6" id="KW-0963">Cytoplasm</keyword>
<comment type="caution">
    <text evidence="8">The sequence shown here is derived from an EMBL/GenBank/DDBJ whole genome shotgun (WGS) entry which is preliminary data.</text>
</comment>
<keyword evidence="3 6" id="KW-0808">Transferase</keyword>
<dbReference type="OrthoDB" id="5383291at2"/>
<dbReference type="RefSeq" id="WP_126834073.1">
    <property type="nucleotide sequence ID" value="NZ_PIPT01000006.1"/>
</dbReference>
<evidence type="ECO:0000313" key="9">
    <source>
        <dbReference type="Proteomes" id="UP000286678"/>
    </source>
</evidence>
<dbReference type="GO" id="GO:0005737">
    <property type="term" value="C:cytoplasm"/>
    <property type="evidence" value="ECO:0007669"/>
    <property type="project" value="UniProtKB-SubCell"/>
</dbReference>
<comment type="function">
    <text evidence="6">Specifically methylates the adenine in position 37 of tRNA(1)(Val) (anticodon cmo5UAC).</text>
</comment>
<dbReference type="EMBL" id="PIPT01000006">
    <property type="protein sequence ID" value="RUO47287.1"/>
    <property type="molecule type" value="Genomic_DNA"/>
</dbReference>
<accession>A0A432XFF6</accession>
<dbReference type="PROSITE" id="PS00092">
    <property type="entry name" value="N6_MTASE"/>
    <property type="match status" value="1"/>
</dbReference>
<dbReference type="Proteomes" id="UP000286678">
    <property type="component" value="Unassembled WGS sequence"/>
</dbReference>
<dbReference type="HAMAP" id="MF_01872">
    <property type="entry name" value="tRNA_methyltr_YfiC"/>
    <property type="match status" value="1"/>
</dbReference>
<dbReference type="InterPro" id="IPR002052">
    <property type="entry name" value="DNA_methylase_N6_adenine_CS"/>
</dbReference>
<keyword evidence="5 6" id="KW-0819">tRNA processing</keyword>
<evidence type="ECO:0000256" key="1">
    <source>
        <dbReference type="ARBA" id="ARBA00022490"/>
    </source>
</evidence>
<reference evidence="9" key="1">
    <citation type="journal article" date="2018" name="Front. Microbiol.">
        <title>Genome-Based Analysis Reveals the Taxonomy and Diversity of the Family Idiomarinaceae.</title>
        <authorList>
            <person name="Liu Y."/>
            <person name="Lai Q."/>
            <person name="Shao Z."/>
        </authorList>
    </citation>
    <scope>NUCLEOTIDE SEQUENCE [LARGE SCALE GENOMIC DNA]</scope>
    <source>
        <strain evidence="9">SW15</strain>
    </source>
</reference>
<dbReference type="GO" id="GO:0008033">
    <property type="term" value="P:tRNA processing"/>
    <property type="evidence" value="ECO:0007669"/>
    <property type="project" value="UniProtKB-UniRule"/>
</dbReference>
<dbReference type="AlphaFoldDB" id="A0A432XFF6"/>
<dbReference type="InterPro" id="IPR007848">
    <property type="entry name" value="Small_mtfrase_dom"/>
</dbReference>
<sequence>MGFQCRQFYIKDDQCAMKVSTDSLLFGSYVPVAGVKRALDMGTGSGLLALMLAQRAAQAYIDGFDADAAAIAQARQNVLTSPWPERIQLEQQCVSAWQSPQPYDLIVCNPPYFANHLASAQDARALARQGEVAPSAWLKCAARSLCDTGTFYWVLPTHQAEQWQALAEAEGFYLGNELRVQTTVKKKPKLVVQGWQLSAPQNIVREALVIHAEDGSYSEAYRRLTGEFYLAGQNF</sequence>
<evidence type="ECO:0000256" key="4">
    <source>
        <dbReference type="ARBA" id="ARBA00022691"/>
    </source>
</evidence>
<keyword evidence="4 6" id="KW-0949">S-adenosyl-L-methionine</keyword>